<gene>
    <name evidence="1" type="ORF">WOLCODRAFT_131710</name>
</gene>
<accession>A0A2H3JG01</accession>
<reference evidence="1 2" key="1">
    <citation type="journal article" date="2012" name="Science">
        <title>The Paleozoic origin of enzymatic lignin decomposition reconstructed from 31 fungal genomes.</title>
        <authorList>
            <person name="Floudas D."/>
            <person name="Binder M."/>
            <person name="Riley R."/>
            <person name="Barry K."/>
            <person name="Blanchette R.A."/>
            <person name="Henrissat B."/>
            <person name="Martinez A.T."/>
            <person name="Otillar R."/>
            <person name="Spatafora J.W."/>
            <person name="Yadav J.S."/>
            <person name="Aerts A."/>
            <person name="Benoit I."/>
            <person name="Boyd A."/>
            <person name="Carlson A."/>
            <person name="Copeland A."/>
            <person name="Coutinho P.M."/>
            <person name="de Vries R.P."/>
            <person name="Ferreira P."/>
            <person name="Findley K."/>
            <person name="Foster B."/>
            <person name="Gaskell J."/>
            <person name="Glotzer D."/>
            <person name="Gorecki P."/>
            <person name="Heitman J."/>
            <person name="Hesse C."/>
            <person name="Hori C."/>
            <person name="Igarashi K."/>
            <person name="Jurgens J.A."/>
            <person name="Kallen N."/>
            <person name="Kersten P."/>
            <person name="Kohler A."/>
            <person name="Kuees U."/>
            <person name="Kumar T.K.A."/>
            <person name="Kuo A."/>
            <person name="LaButti K."/>
            <person name="Larrondo L.F."/>
            <person name="Lindquist E."/>
            <person name="Ling A."/>
            <person name="Lombard V."/>
            <person name="Lucas S."/>
            <person name="Lundell T."/>
            <person name="Martin R."/>
            <person name="McLaughlin D.J."/>
            <person name="Morgenstern I."/>
            <person name="Morin E."/>
            <person name="Murat C."/>
            <person name="Nagy L.G."/>
            <person name="Nolan M."/>
            <person name="Ohm R.A."/>
            <person name="Patyshakuliyeva A."/>
            <person name="Rokas A."/>
            <person name="Ruiz-Duenas F.J."/>
            <person name="Sabat G."/>
            <person name="Salamov A."/>
            <person name="Samejima M."/>
            <person name="Schmutz J."/>
            <person name="Slot J.C."/>
            <person name="St John F."/>
            <person name="Stenlid J."/>
            <person name="Sun H."/>
            <person name="Sun S."/>
            <person name="Syed K."/>
            <person name="Tsang A."/>
            <person name="Wiebenga A."/>
            <person name="Young D."/>
            <person name="Pisabarro A."/>
            <person name="Eastwood D.C."/>
            <person name="Martin F."/>
            <person name="Cullen D."/>
            <person name="Grigoriev I.V."/>
            <person name="Hibbett D.S."/>
        </authorList>
    </citation>
    <scope>NUCLEOTIDE SEQUENCE [LARGE SCALE GENOMIC DNA]</scope>
    <source>
        <strain evidence="1 2">MD-104</strain>
    </source>
</reference>
<evidence type="ECO:0000313" key="1">
    <source>
        <dbReference type="EMBL" id="PCH41116.1"/>
    </source>
</evidence>
<sequence>MLILRLAVQRSALFLSHLTPLLGIWTGGVVNVRGISVIAFCSTITSPGLQQIGKQVRKMIIDFDDVRPTRAGLELVSAALSLLTNLTDLTLMGLPSDNDGWILRGAPFSLDRFVTNLPLVSKDVLDFLARQPNVTELGTTSPPPHTAQPQPQGTYQYYPFPNHIAPRLTTLDCPAPFLLSLLAATPPTRPLTSLRVDLNRMHSLVEGDALTALALFSGTVERLSLRRSVLRTSPISDSMVAMNMASVISRVATKRHWPKLRFLEMRDGKYNSTTIPSLAQSISTCFPHVEVLVWAPASHPAGSKVVAPFIASIFFTFCRSLRRFVFLEDASDLQNKKFVSVVKQEGGQCRGTSVDAEDVENMWRSNTF</sequence>
<protein>
    <recommendedName>
        <fullName evidence="3">F-box domain-containing protein</fullName>
    </recommendedName>
</protein>
<organism evidence="1 2">
    <name type="scientific">Wolfiporia cocos (strain MD-104)</name>
    <name type="common">Brown rot fungus</name>
    <dbReference type="NCBI Taxonomy" id="742152"/>
    <lineage>
        <taxon>Eukaryota</taxon>
        <taxon>Fungi</taxon>
        <taxon>Dikarya</taxon>
        <taxon>Basidiomycota</taxon>
        <taxon>Agaricomycotina</taxon>
        <taxon>Agaricomycetes</taxon>
        <taxon>Polyporales</taxon>
        <taxon>Phaeolaceae</taxon>
        <taxon>Wolfiporia</taxon>
    </lineage>
</organism>
<dbReference type="OMA" id="IFFTFCR"/>
<dbReference type="EMBL" id="KB468113">
    <property type="protein sequence ID" value="PCH41116.1"/>
    <property type="molecule type" value="Genomic_DNA"/>
</dbReference>
<keyword evidence="2" id="KW-1185">Reference proteome</keyword>
<proteinExistence type="predicted"/>
<evidence type="ECO:0008006" key="3">
    <source>
        <dbReference type="Google" id="ProtNLM"/>
    </source>
</evidence>
<dbReference type="Proteomes" id="UP000218811">
    <property type="component" value="Unassembled WGS sequence"/>
</dbReference>
<evidence type="ECO:0000313" key="2">
    <source>
        <dbReference type="Proteomes" id="UP000218811"/>
    </source>
</evidence>
<dbReference type="OrthoDB" id="2788388at2759"/>
<dbReference type="AlphaFoldDB" id="A0A2H3JG01"/>
<name>A0A2H3JG01_WOLCO</name>